<reference evidence="6" key="1">
    <citation type="submission" date="2018-05" db="EMBL/GenBank/DDBJ databases">
        <authorList>
            <person name="Li Y."/>
        </authorList>
    </citation>
    <scope>NUCLEOTIDE SEQUENCE [LARGE SCALE GENOMIC DNA]</scope>
    <source>
        <strain evidence="6">sk1b4</strain>
    </source>
</reference>
<dbReference type="PANTHER" id="PTHR33154:SF18">
    <property type="entry name" value="ARSENICAL RESISTANCE OPERON REPRESSOR"/>
    <property type="match status" value="1"/>
</dbReference>
<dbReference type="PRINTS" id="PR00778">
    <property type="entry name" value="HTHARSR"/>
</dbReference>
<dbReference type="RefSeq" id="WP_109092388.1">
    <property type="nucleotide sequence ID" value="NZ_JBQDCU010000002.1"/>
</dbReference>
<dbReference type="PROSITE" id="PS50987">
    <property type="entry name" value="HTH_ARSR_2"/>
    <property type="match status" value="1"/>
</dbReference>
<keyword evidence="3" id="KW-0804">Transcription</keyword>
<dbReference type="PANTHER" id="PTHR33154">
    <property type="entry name" value="TRANSCRIPTIONAL REGULATOR, ARSR FAMILY"/>
    <property type="match status" value="1"/>
</dbReference>
<dbReference type="EMBL" id="QETB01000001">
    <property type="protein sequence ID" value="PWF26886.1"/>
    <property type="molecule type" value="Genomic_DNA"/>
</dbReference>
<dbReference type="SMART" id="SM00418">
    <property type="entry name" value="HTH_ARSR"/>
    <property type="match status" value="1"/>
</dbReference>
<sequence length="127" mass="13884">MTTPLSLSPETTEEACRPADTPTQIDVAATDTLAHQLKALSDPTRLQLLKLIASHPNQTACICDLTVPLNVTQPTVSHHMRLLVEARIVTREQRGKWVFYSICADTLRGLGKRVASLATREGAPRAD</sequence>
<keyword evidence="2" id="KW-0238">DNA-binding</keyword>
<dbReference type="InterPro" id="IPR036388">
    <property type="entry name" value="WH-like_DNA-bd_sf"/>
</dbReference>
<comment type="caution">
    <text evidence="5">The sequence shown here is derived from an EMBL/GenBank/DDBJ whole genome shotgun (WGS) entry which is preliminary data.</text>
</comment>
<dbReference type="PROSITE" id="PS00846">
    <property type="entry name" value="HTH_ARSR_1"/>
    <property type="match status" value="1"/>
</dbReference>
<keyword evidence="6" id="KW-1185">Reference proteome</keyword>
<dbReference type="AlphaFoldDB" id="A0A2V1K633"/>
<keyword evidence="1" id="KW-0805">Transcription regulation</keyword>
<gene>
    <name evidence="5" type="ORF">DD236_00250</name>
</gene>
<dbReference type="Pfam" id="PF01022">
    <property type="entry name" value="HTH_5"/>
    <property type="match status" value="1"/>
</dbReference>
<evidence type="ECO:0000259" key="4">
    <source>
        <dbReference type="PROSITE" id="PS50987"/>
    </source>
</evidence>
<protein>
    <submittedName>
        <fullName evidence="5">Transcriptional regulator</fullName>
    </submittedName>
</protein>
<dbReference type="SUPFAM" id="SSF46785">
    <property type="entry name" value="Winged helix' DNA-binding domain"/>
    <property type="match status" value="1"/>
</dbReference>
<evidence type="ECO:0000256" key="2">
    <source>
        <dbReference type="ARBA" id="ARBA00023125"/>
    </source>
</evidence>
<evidence type="ECO:0000313" key="5">
    <source>
        <dbReference type="EMBL" id="PWF26886.1"/>
    </source>
</evidence>
<dbReference type="Gene3D" id="1.10.10.10">
    <property type="entry name" value="Winged helix-like DNA-binding domain superfamily/Winged helix DNA-binding domain"/>
    <property type="match status" value="1"/>
</dbReference>
<proteinExistence type="predicted"/>
<dbReference type="InterPro" id="IPR018334">
    <property type="entry name" value="ArsR_HTH"/>
</dbReference>
<dbReference type="Proteomes" id="UP000245283">
    <property type="component" value="Unassembled WGS sequence"/>
</dbReference>
<dbReference type="OrthoDB" id="9806976at2"/>
<dbReference type="InterPro" id="IPR011991">
    <property type="entry name" value="ArsR-like_HTH"/>
</dbReference>
<dbReference type="CDD" id="cd00090">
    <property type="entry name" value="HTH_ARSR"/>
    <property type="match status" value="1"/>
</dbReference>
<dbReference type="GO" id="GO:0003677">
    <property type="term" value="F:DNA binding"/>
    <property type="evidence" value="ECO:0007669"/>
    <property type="project" value="UniProtKB-KW"/>
</dbReference>
<dbReference type="GO" id="GO:0003700">
    <property type="term" value="F:DNA-binding transcription factor activity"/>
    <property type="evidence" value="ECO:0007669"/>
    <property type="project" value="InterPro"/>
</dbReference>
<dbReference type="InterPro" id="IPR036390">
    <property type="entry name" value="WH_DNA-bd_sf"/>
</dbReference>
<dbReference type="InterPro" id="IPR001845">
    <property type="entry name" value="HTH_ArsR_DNA-bd_dom"/>
</dbReference>
<evidence type="ECO:0000256" key="3">
    <source>
        <dbReference type="ARBA" id="ARBA00023163"/>
    </source>
</evidence>
<dbReference type="NCBIfam" id="NF033788">
    <property type="entry name" value="HTH_metalloreg"/>
    <property type="match status" value="1"/>
</dbReference>
<accession>A0A2V1K633</accession>
<organism evidence="5 6">
    <name type="scientific">Ancrocorticia populi</name>
    <dbReference type="NCBI Taxonomy" id="2175228"/>
    <lineage>
        <taxon>Bacteria</taxon>
        <taxon>Bacillati</taxon>
        <taxon>Actinomycetota</taxon>
        <taxon>Actinomycetes</taxon>
        <taxon>Actinomycetales</taxon>
        <taxon>Actinomycetaceae</taxon>
        <taxon>Ancrocorticia</taxon>
    </lineage>
</organism>
<name>A0A2V1K633_9ACTO</name>
<evidence type="ECO:0000313" key="6">
    <source>
        <dbReference type="Proteomes" id="UP000245283"/>
    </source>
</evidence>
<dbReference type="InterPro" id="IPR051081">
    <property type="entry name" value="HTH_MetalResp_TranReg"/>
</dbReference>
<feature type="domain" description="HTH arsR-type" evidence="4">
    <location>
        <begin position="25"/>
        <end position="122"/>
    </location>
</feature>
<evidence type="ECO:0000256" key="1">
    <source>
        <dbReference type="ARBA" id="ARBA00023015"/>
    </source>
</evidence>